<sequence>MEQYFKDVVGELSIDDMNFLGVLYDNDATAGFKAMTHSVVMDKVGLSEATFRKVVYRLVANKFISTVPNKRQHSVYLTHYGIAALKINVEGVSA</sequence>
<organism evidence="1 2">
    <name type="scientific">Paenibacillus cremeus</name>
    <dbReference type="NCBI Taxonomy" id="2163881"/>
    <lineage>
        <taxon>Bacteria</taxon>
        <taxon>Bacillati</taxon>
        <taxon>Bacillota</taxon>
        <taxon>Bacilli</taxon>
        <taxon>Bacillales</taxon>
        <taxon>Paenibacillaceae</taxon>
        <taxon>Paenibacillus</taxon>
    </lineage>
</organism>
<name>A0A559KCV5_9BACL</name>
<accession>A0A559KCV5</accession>
<dbReference type="Proteomes" id="UP000317036">
    <property type="component" value="Unassembled WGS sequence"/>
</dbReference>
<proteinExistence type="predicted"/>
<dbReference type="Gene3D" id="1.10.10.10">
    <property type="entry name" value="Winged helix-like DNA-binding domain superfamily/Winged helix DNA-binding domain"/>
    <property type="match status" value="1"/>
</dbReference>
<dbReference type="InterPro" id="IPR036388">
    <property type="entry name" value="WH-like_DNA-bd_sf"/>
</dbReference>
<dbReference type="SUPFAM" id="SSF46785">
    <property type="entry name" value="Winged helix' DNA-binding domain"/>
    <property type="match status" value="1"/>
</dbReference>
<dbReference type="RefSeq" id="WP_144846550.1">
    <property type="nucleotide sequence ID" value="NZ_VNJI01000011.1"/>
</dbReference>
<dbReference type="EMBL" id="VNJI01000011">
    <property type="protein sequence ID" value="TVY09943.1"/>
    <property type="molecule type" value="Genomic_DNA"/>
</dbReference>
<evidence type="ECO:0008006" key="3">
    <source>
        <dbReference type="Google" id="ProtNLM"/>
    </source>
</evidence>
<protein>
    <recommendedName>
        <fullName evidence="3">MarR family transcriptional regulator</fullName>
    </recommendedName>
</protein>
<evidence type="ECO:0000313" key="2">
    <source>
        <dbReference type="Proteomes" id="UP000317036"/>
    </source>
</evidence>
<dbReference type="AlphaFoldDB" id="A0A559KCV5"/>
<dbReference type="InterPro" id="IPR036390">
    <property type="entry name" value="WH_DNA-bd_sf"/>
</dbReference>
<evidence type="ECO:0000313" key="1">
    <source>
        <dbReference type="EMBL" id="TVY09943.1"/>
    </source>
</evidence>
<reference evidence="1 2" key="1">
    <citation type="submission" date="2019-07" db="EMBL/GenBank/DDBJ databases">
        <authorList>
            <person name="Kim J."/>
        </authorList>
    </citation>
    <scope>NUCLEOTIDE SEQUENCE [LARGE SCALE GENOMIC DNA]</scope>
    <source>
        <strain evidence="1 2">JC52</strain>
    </source>
</reference>
<dbReference type="OrthoDB" id="2642128at2"/>
<gene>
    <name evidence="1" type="ORF">FPZ49_11265</name>
</gene>
<keyword evidence="2" id="KW-1185">Reference proteome</keyword>
<comment type="caution">
    <text evidence="1">The sequence shown here is derived from an EMBL/GenBank/DDBJ whole genome shotgun (WGS) entry which is preliminary data.</text>
</comment>